<dbReference type="AlphaFoldDB" id="A0AA36NML7"/>
<name>A0AA36NML7_9DINO</name>
<evidence type="ECO:0000313" key="3">
    <source>
        <dbReference type="EMBL" id="CAJ1409688.1"/>
    </source>
</evidence>
<proteinExistence type="predicted"/>
<feature type="repeat" description="PPR" evidence="2">
    <location>
        <begin position="380"/>
        <end position="414"/>
    </location>
</feature>
<dbReference type="PANTHER" id="PTHR47447">
    <property type="entry name" value="OS03G0856100 PROTEIN"/>
    <property type="match status" value="1"/>
</dbReference>
<dbReference type="PANTHER" id="PTHR47447:SF17">
    <property type="entry name" value="OS12G0638900 PROTEIN"/>
    <property type="match status" value="1"/>
</dbReference>
<dbReference type="InterPro" id="IPR011990">
    <property type="entry name" value="TPR-like_helical_dom_sf"/>
</dbReference>
<reference evidence="3" key="1">
    <citation type="submission" date="2023-08" db="EMBL/GenBank/DDBJ databases">
        <authorList>
            <person name="Chen Y."/>
            <person name="Shah S."/>
            <person name="Dougan E. K."/>
            <person name="Thang M."/>
            <person name="Chan C."/>
        </authorList>
    </citation>
    <scope>NUCLEOTIDE SEQUENCE</scope>
</reference>
<evidence type="ECO:0000313" key="4">
    <source>
        <dbReference type="Proteomes" id="UP001178507"/>
    </source>
</evidence>
<dbReference type="NCBIfam" id="TIGR00756">
    <property type="entry name" value="PPR"/>
    <property type="match status" value="2"/>
</dbReference>
<keyword evidence="4" id="KW-1185">Reference proteome</keyword>
<dbReference type="Proteomes" id="UP001178507">
    <property type="component" value="Unassembled WGS sequence"/>
</dbReference>
<accession>A0AA36NML7</accession>
<dbReference type="Pfam" id="PF13041">
    <property type="entry name" value="PPR_2"/>
    <property type="match status" value="1"/>
</dbReference>
<keyword evidence="1" id="KW-0677">Repeat</keyword>
<protein>
    <recommendedName>
        <fullName evidence="5">Pentatricopeptide repeat-containing protein, chloroplastic</fullName>
    </recommendedName>
</protein>
<evidence type="ECO:0000256" key="1">
    <source>
        <dbReference type="ARBA" id="ARBA00022737"/>
    </source>
</evidence>
<dbReference type="Gene3D" id="1.25.40.10">
    <property type="entry name" value="Tetratricopeptide repeat domain"/>
    <property type="match status" value="5"/>
</dbReference>
<comment type="caution">
    <text evidence="3">The sequence shown here is derived from an EMBL/GenBank/DDBJ whole genome shotgun (WGS) entry which is preliminary data.</text>
</comment>
<evidence type="ECO:0000256" key="2">
    <source>
        <dbReference type="PROSITE-ProRule" id="PRU00708"/>
    </source>
</evidence>
<organism evidence="3 4">
    <name type="scientific">Effrenium voratum</name>
    <dbReference type="NCBI Taxonomy" id="2562239"/>
    <lineage>
        <taxon>Eukaryota</taxon>
        <taxon>Sar</taxon>
        <taxon>Alveolata</taxon>
        <taxon>Dinophyceae</taxon>
        <taxon>Suessiales</taxon>
        <taxon>Symbiodiniaceae</taxon>
        <taxon>Effrenium</taxon>
    </lineage>
</organism>
<evidence type="ECO:0008006" key="5">
    <source>
        <dbReference type="Google" id="ProtNLM"/>
    </source>
</evidence>
<sequence>MGMFAEMQQADVRPNIITYNASLQSCKGAWQQAVEQLRILREKAVQKDTVTHNIGSSACAKAVQWQKALDLLDSLQKSKLQADVASGCTAVKASGHWRKALVLQRHNAEVKLETNLITYNCLMGAVSEKWQCALEVLRRLGSAGPDAVTSSIILSSLGAEGLWQDSLQLLGSVHARRLHSDIVAYNGVMSACDIAGQWSRAGSLLRKLRGLRASRVTHNTAISASRTTWQLAYAVAGDMPLHGLERDLVTMTSAVSACGAEWLAALAMCRNQQLSSDVLDSACVSSCEKATKWQPALAILDACALSGDQKWEVLPQNGAISACGETQRWELALQVLQYALHTAPDANSVNAAITVCGRASQWQAALRLLAEAECNLVRAQVLTYNASISACEEAEQWKAALDLFDAMSSSGLEPDLITYNTLVSACRSRWRLGQSLLRASLRSFNALGAACAKALCWSQVLQLLLRLPEARLAPSRISCNAAMAACKRRWRVALARFIRGDFEGGADLAMPGLPWKGLARMDIRGYTKAITRRQSWQSGLWLARLTESVLVEPDIILCSSASSACSGAGRWKTCWQMLAWLPSKGLRVNVIALNSAVSSCELMGRWWQALHMMSALSSRSLDGDLLTTSTLSSSSGKGRQWTQAVRVFARFSRSSLQSDVVAVNSVISACERSEQWHKGFALLEDAFSCQTAPSLITFNALLSACEKGNRWQAAAAILKALRPDAFSFSAAIAAIGAIFWHQALGLLDLARNRQVRLNQFSSNGAVSACEKACRWEWAVALFRDKDLVSGNGLLRALARAGLWREALRLLREMQEKMQANEISYNSALSACEESQQWMCALHLLDGFPRVALRRDIFSLNTVLGACEAARHWRQVVRLLSRHSLASLEPDVLSSNRAVGACALGGLGAWHAALHFFGAERQRNLITHNALLRARSDWQVSLLVLKGLSDAKLEGTDLTECLQHLGGCELQTSEATCAGRPGEGEFRAIRCFRSFVAAERCVSAKAGTWSESERALKSDKAALGHAVQSPYPGSLVLDLAGGEDGQIINQLAERTGVRYLKLNAGSVNSYAKKTMAAAEGRVFFSGKAMPQQLDLLQQELQLLLAEAHQRMAERIEELRPVEVVASRGK</sequence>
<dbReference type="Pfam" id="PF01535">
    <property type="entry name" value="PPR"/>
    <property type="match status" value="1"/>
</dbReference>
<dbReference type="InterPro" id="IPR002885">
    <property type="entry name" value="PPR_rpt"/>
</dbReference>
<dbReference type="PROSITE" id="PS51375">
    <property type="entry name" value="PPR"/>
    <property type="match status" value="2"/>
</dbReference>
<feature type="repeat" description="PPR" evidence="2">
    <location>
        <begin position="786"/>
        <end position="816"/>
    </location>
</feature>
<dbReference type="EMBL" id="CAUJNA010003780">
    <property type="protein sequence ID" value="CAJ1409688.1"/>
    <property type="molecule type" value="Genomic_DNA"/>
</dbReference>
<gene>
    <name evidence="3" type="ORF">EVOR1521_LOCUS30713</name>
</gene>